<dbReference type="CDD" id="cd00090">
    <property type="entry name" value="HTH_ARSR"/>
    <property type="match status" value="1"/>
</dbReference>
<evidence type="ECO:0000256" key="2">
    <source>
        <dbReference type="ARBA" id="ARBA00023125"/>
    </source>
</evidence>
<proteinExistence type="predicted"/>
<dbReference type="EMBL" id="CP020814">
    <property type="protein sequence ID" value="ARK30690.1"/>
    <property type="molecule type" value="Genomic_DNA"/>
</dbReference>
<evidence type="ECO:0000313" key="6">
    <source>
        <dbReference type="Proteomes" id="UP000193006"/>
    </source>
</evidence>
<evidence type="ECO:0000313" key="5">
    <source>
        <dbReference type="EMBL" id="ARK30690.1"/>
    </source>
</evidence>
<feature type="domain" description="HTH marR-type" evidence="4">
    <location>
        <begin position="12"/>
        <end position="141"/>
    </location>
</feature>
<dbReference type="GO" id="GO:0003700">
    <property type="term" value="F:DNA-binding transcription factor activity"/>
    <property type="evidence" value="ECO:0007669"/>
    <property type="project" value="InterPro"/>
</dbReference>
<keyword evidence="2" id="KW-0238">DNA-binding</keyword>
<dbReference type="SMART" id="SM00347">
    <property type="entry name" value="HTH_MARR"/>
    <property type="match status" value="1"/>
</dbReference>
<dbReference type="SUPFAM" id="SSF46785">
    <property type="entry name" value="Winged helix' DNA-binding domain"/>
    <property type="match status" value="1"/>
</dbReference>
<dbReference type="AlphaFoldDB" id="A0A1X9MDR4"/>
<dbReference type="STRING" id="199441.BkAM31D_13090"/>
<dbReference type="InterPro" id="IPR011991">
    <property type="entry name" value="ArsR-like_HTH"/>
</dbReference>
<gene>
    <name evidence="5" type="ORF">BkAM31D_13090</name>
</gene>
<dbReference type="Pfam" id="PF01047">
    <property type="entry name" value="MarR"/>
    <property type="match status" value="1"/>
</dbReference>
<evidence type="ECO:0000256" key="1">
    <source>
        <dbReference type="ARBA" id="ARBA00023015"/>
    </source>
</evidence>
<name>A0A1X9MDR4_9BACI</name>
<reference evidence="5 6" key="1">
    <citation type="submission" date="2017-04" db="EMBL/GenBank/DDBJ databases">
        <title>Bacillus krulwichiae AM31D Genome sequencing and assembly.</title>
        <authorList>
            <person name="Krulwich T.A."/>
            <person name="Anastor L."/>
            <person name="Ehrlich R."/>
            <person name="Ehrlich G.D."/>
            <person name="Janto B."/>
        </authorList>
    </citation>
    <scope>NUCLEOTIDE SEQUENCE [LARGE SCALE GENOMIC DNA]</scope>
    <source>
        <strain evidence="5 6">AM31D</strain>
    </source>
</reference>
<protein>
    <submittedName>
        <fullName evidence="5">Putative HTH-type transcriptional regulator/GBAA_1941/BAS1801</fullName>
    </submittedName>
</protein>
<keyword evidence="6" id="KW-1185">Reference proteome</keyword>
<keyword evidence="1" id="KW-0805">Transcription regulation</keyword>
<evidence type="ECO:0000259" key="4">
    <source>
        <dbReference type="PROSITE" id="PS50995"/>
    </source>
</evidence>
<dbReference type="PANTHER" id="PTHR42756">
    <property type="entry name" value="TRANSCRIPTIONAL REGULATOR, MARR"/>
    <property type="match status" value="1"/>
</dbReference>
<dbReference type="PRINTS" id="PR00598">
    <property type="entry name" value="HTHMARR"/>
</dbReference>
<dbReference type="InterPro" id="IPR036390">
    <property type="entry name" value="WH_DNA-bd_sf"/>
</dbReference>
<dbReference type="GO" id="GO:0003677">
    <property type="term" value="F:DNA binding"/>
    <property type="evidence" value="ECO:0007669"/>
    <property type="project" value="UniProtKB-KW"/>
</dbReference>
<dbReference type="PROSITE" id="PS50995">
    <property type="entry name" value="HTH_MARR_2"/>
    <property type="match status" value="1"/>
</dbReference>
<dbReference type="InterPro" id="IPR000835">
    <property type="entry name" value="HTH_MarR-typ"/>
</dbReference>
<dbReference type="PANTHER" id="PTHR42756:SF1">
    <property type="entry name" value="TRANSCRIPTIONAL REPRESSOR OF EMRAB OPERON"/>
    <property type="match status" value="1"/>
</dbReference>
<accession>A0A1X9MDR4</accession>
<dbReference type="Gene3D" id="1.10.10.10">
    <property type="entry name" value="Winged helix-like DNA-binding domain superfamily/Winged helix DNA-binding domain"/>
    <property type="match status" value="1"/>
</dbReference>
<keyword evidence="3" id="KW-0804">Transcription</keyword>
<dbReference type="Proteomes" id="UP000193006">
    <property type="component" value="Chromosome"/>
</dbReference>
<dbReference type="RefSeq" id="WP_066149395.1">
    <property type="nucleotide sequence ID" value="NZ_CP020814.1"/>
</dbReference>
<organism evidence="5 6">
    <name type="scientific">Halalkalibacter krulwichiae</name>
    <dbReference type="NCBI Taxonomy" id="199441"/>
    <lineage>
        <taxon>Bacteria</taxon>
        <taxon>Bacillati</taxon>
        <taxon>Bacillota</taxon>
        <taxon>Bacilli</taxon>
        <taxon>Bacillales</taxon>
        <taxon>Bacillaceae</taxon>
        <taxon>Halalkalibacter</taxon>
    </lineage>
</organism>
<dbReference type="InterPro" id="IPR036388">
    <property type="entry name" value="WH-like_DNA-bd_sf"/>
</dbReference>
<evidence type="ECO:0000256" key="3">
    <source>
        <dbReference type="ARBA" id="ARBA00023163"/>
    </source>
</evidence>
<sequence>MSVKSSKQKRLGVLLWYRLAQCYHLSNRRSNQHLKKWGLSIAQFDLLVQIGAHQPISQKDLADKLLVTKGNITQMLSKMEKSGLVEKKQEWRTKHISLTSEGRKVYAELVPKQEAYQAEQFSGLTEKEQKHLLYLLKKARRNMEGEE</sequence>
<dbReference type="KEGG" id="bkw:BkAM31D_13090"/>